<keyword evidence="3" id="KW-1185">Reference proteome</keyword>
<protein>
    <submittedName>
        <fullName evidence="2">Uncharacterized protein</fullName>
    </submittedName>
</protein>
<feature type="region of interest" description="Disordered" evidence="1">
    <location>
        <begin position="28"/>
        <end position="47"/>
    </location>
</feature>
<dbReference type="EMBL" id="JACXVP010000005">
    <property type="protein sequence ID" value="KAG5606585.1"/>
    <property type="molecule type" value="Genomic_DNA"/>
</dbReference>
<gene>
    <name evidence="2" type="ORF">H5410_028077</name>
</gene>
<feature type="compositionally biased region" description="Low complexity" evidence="1">
    <location>
        <begin position="29"/>
        <end position="41"/>
    </location>
</feature>
<evidence type="ECO:0000313" key="2">
    <source>
        <dbReference type="EMBL" id="KAG5606585.1"/>
    </source>
</evidence>
<evidence type="ECO:0000256" key="1">
    <source>
        <dbReference type="SAM" id="MobiDB-lite"/>
    </source>
</evidence>
<sequence>MNVDPKPKKKINLLGIDEDTTEKLHSILDEPFSDSSPPSSDEYSDDEDINIDYESDSYQLVVKPFIMK</sequence>
<accession>A0A9J5Z119</accession>
<dbReference type="Proteomes" id="UP000824120">
    <property type="component" value="Chromosome 5"/>
</dbReference>
<proteinExistence type="predicted"/>
<dbReference type="AlphaFoldDB" id="A0A9J5Z119"/>
<reference evidence="2 3" key="1">
    <citation type="submission" date="2020-09" db="EMBL/GenBank/DDBJ databases">
        <title>De no assembly of potato wild relative species, Solanum commersonii.</title>
        <authorList>
            <person name="Cho K."/>
        </authorList>
    </citation>
    <scope>NUCLEOTIDE SEQUENCE [LARGE SCALE GENOMIC DNA]</scope>
    <source>
        <strain evidence="2">LZ3.2</strain>
        <tissue evidence="2">Leaf</tissue>
    </source>
</reference>
<evidence type="ECO:0000313" key="3">
    <source>
        <dbReference type="Proteomes" id="UP000824120"/>
    </source>
</evidence>
<name>A0A9J5Z119_SOLCO</name>
<organism evidence="2 3">
    <name type="scientific">Solanum commersonii</name>
    <name type="common">Commerson's wild potato</name>
    <name type="synonym">Commerson's nightshade</name>
    <dbReference type="NCBI Taxonomy" id="4109"/>
    <lineage>
        <taxon>Eukaryota</taxon>
        <taxon>Viridiplantae</taxon>
        <taxon>Streptophyta</taxon>
        <taxon>Embryophyta</taxon>
        <taxon>Tracheophyta</taxon>
        <taxon>Spermatophyta</taxon>
        <taxon>Magnoliopsida</taxon>
        <taxon>eudicotyledons</taxon>
        <taxon>Gunneridae</taxon>
        <taxon>Pentapetalae</taxon>
        <taxon>asterids</taxon>
        <taxon>lamiids</taxon>
        <taxon>Solanales</taxon>
        <taxon>Solanaceae</taxon>
        <taxon>Solanoideae</taxon>
        <taxon>Solaneae</taxon>
        <taxon>Solanum</taxon>
    </lineage>
</organism>
<comment type="caution">
    <text evidence="2">The sequence shown here is derived from an EMBL/GenBank/DDBJ whole genome shotgun (WGS) entry which is preliminary data.</text>
</comment>